<dbReference type="Gene3D" id="3.30.750.24">
    <property type="entry name" value="STAS domain"/>
    <property type="match status" value="1"/>
</dbReference>
<dbReference type="PANTHER" id="PTHR35849:SF1">
    <property type="entry name" value="INTERMEMBRANE PHOSPHOLIPID TRANSPORT SYSTEM BINDING PROTEIN MLAB"/>
    <property type="match status" value="1"/>
</dbReference>
<name>A0AA47KL33_9GAMM</name>
<dbReference type="Proteomes" id="UP001164748">
    <property type="component" value="Chromosome"/>
</dbReference>
<feature type="domain" description="STAS" evidence="1">
    <location>
        <begin position="13"/>
        <end position="104"/>
    </location>
</feature>
<evidence type="ECO:0000313" key="2">
    <source>
        <dbReference type="EMBL" id="WBA08961.1"/>
    </source>
</evidence>
<protein>
    <submittedName>
        <fullName evidence="2">STAS domain-containing protein</fullName>
    </submittedName>
</protein>
<reference evidence="2" key="1">
    <citation type="submission" date="2022-09" db="EMBL/GenBank/DDBJ databases">
        <authorList>
            <person name="Li Z.-J."/>
        </authorList>
    </citation>
    <scope>NUCLEOTIDE SEQUENCE</scope>
    <source>
        <strain evidence="2">TGB11</strain>
    </source>
</reference>
<dbReference type="CDD" id="cd07043">
    <property type="entry name" value="STAS_anti-anti-sigma_factors"/>
    <property type="match status" value="1"/>
</dbReference>
<evidence type="ECO:0000259" key="1">
    <source>
        <dbReference type="PROSITE" id="PS50801"/>
    </source>
</evidence>
<dbReference type="InterPro" id="IPR002645">
    <property type="entry name" value="STAS_dom"/>
</dbReference>
<evidence type="ECO:0000313" key="3">
    <source>
        <dbReference type="Proteomes" id="UP001164748"/>
    </source>
</evidence>
<organism evidence="2 3">
    <name type="scientific">Salinivibrio kushneri</name>
    <dbReference type="NCBI Taxonomy" id="1908198"/>
    <lineage>
        <taxon>Bacteria</taxon>
        <taxon>Pseudomonadati</taxon>
        <taxon>Pseudomonadota</taxon>
        <taxon>Gammaproteobacteria</taxon>
        <taxon>Vibrionales</taxon>
        <taxon>Vibrionaceae</taxon>
        <taxon>Salinivibrio</taxon>
    </lineage>
</organism>
<dbReference type="InterPro" id="IPR058548">
    <property type="entry name" value="MlaB-like_STAS"/>
</dbReference>
<gene>
    <name evidence="2" type="ORF">N8M53_01670</name>
</gene>
<dbReference type="RefSeq" id="WP_269579245.1">
    <property type="nucleotide sequence ID" value="NZ_CP114588.1"/>
</dbReference>
<dbReference type="AlphaFoldDB" id="A0AA47KL33"/>
<sequence length="104" mass="11841">MSIRLTAGDGQQYHLSGRLDRDTVPDFWRQRDQWLPTDTALSLDLSALSRVDSAGMAMLLHLDKQLRSQGQQVRYQGVPEQLKLLLTLSNLETFFDDAEHQEGV</sequence>
<dbReference type="PANTHER" id="PTHR35849">
    <property type="entry name" value="BLR2341 PROTEIN"/>
    <property type="match status" value="1"/>
</dbReference>
<dbReference type="Pfam" id="PF13466">
    <property type="entry name" value="STAS_2"/>
    <property type="match status" value="1"/>
</dbReference>
<accession>A0AA47KL33</accession>
<dbReference type="InterPro" id="IPR036513">
    <property type="entry name" value="STAS_dom_sf"/>
</dbReference>
<dbReference type="SUPFAM" id="SSF52091">
    <property type="entry name" value="SpoIIaa-like"/>
    <property type="match status" value="1"/>
</dbReference>
<proteinExistence type="predicted"/>
<dbReference type="PROSITE" id="PS50801">
    <property type="entry name" value="STAS"/>
    <property type="match status" value="1"/>
</dbReference>
<dbReference type="InterPro" id="IPR052746">
    <property type="entry name" value="MlaB_ABC_Transporter"/>
</dbReference>
<dbReference type="EMBL" id="CP114588">
    <property type="protein sequence ID" value="WBA08961.1"/>
    <property type="molecule type" value="Genomic_DNA"/>
</dbReference>